<evidence type="ECO:0000313" key="2">
    <source>
        <dbReference type="Proteomes" id="UP000027451"/>
    </source>
</evidence>
<gene>
    <name evidence="1" type="ORF">BG60_29120</name>
</gene>
<protein>
    <submittedName>
        <fullName evidence="1">Uncharacterized protein</fullName>
    </submittedName>
</protein>
<sequence length="167" mass="18708">MMIYGLDLTDCRFVTDERGQRLRADIPYSLFAMLAEFRSAALRAQTERIDRQVSPSRASRQSLYSTQANPLHIDMALGVPVYPLAVLGYIGEGKTPLTAWRLYRQLSIAQVATAYGTSVSNMKTIASSHMLREGTRKKLATIFDCEPSHLLQPEVFDLVAPARRISE</sequence>
<dbReference type="Proteomes" id="UP000027451">
    <property type="component" value="Unassembled WGS sequence"/>
</dbReference>
<dbReference type="OrthoDB" id="9106411at2"/>
<dbReference type="EMBL" id="JFHD01000005">
    <property type="protein sequence ID" value="KDR31778.1"/>
    <property type="molecule type" value="Genomic_DNA"/>
</dbReference>
<dbReference type="AlphaFoldDB" id="A0A656QPI3"/>
<evidence type="ECO:0000313" key="1">
    <source>
        <dbReference type="EMBL" id="KDR31778.1"/>
    </source>
</evidence>
<comment type="caution">
    <text evidence="1">The sequence shown here is derived from an EMBL/GenBank/DDBJ whole genome shotgun (WGS) entry which is preliminary data.</text>
</comment>
<proteinExistence type="predicted"/>
<accession>A0A656QPI3</accession>
<reference evidence="1 2" key="1">
    <citation type="submission" date="2014-03" db="EMBL/GenBank/DDBJ databases">
        <title>Draft Genome Sequences of Four Burkholderia Strains.</title>
        <authorList>
            <person name="Liu X.Y."/>
            <person name="Li C.X."/>
            <person name="Xu J.H."/>
        </authorList>
    </citation>
    <scope>NUCLEOTIDE SEQUENCE [LARGE SCALE GENOMIC DNA]</scope>
    <source>
        <strain evidence="1 2">OP-1</strain>
    </source>
</reference>
<keyword evidence="2" id="KW-1185">Reference proteome</keyword>
<organism evidence="1 2">
    <name type="scientific">Caballeronia zhejiangensis</name>
    <dbReference type="NCBI Taxonomy" id="871203"/>
    <lineage>
        <taxon>Bacteria</taxon>
        <taxon>Pseudomonadati</taxon>
        <taxon>Pseudomonadota</taxon>
        <taxon>Betaproteobacteria</taxon>
        <taxon>Burkholderiales</taxon>
        <taxon>Burkholderiaceae</taxon>
        <taxon>Caballeronia</taxon>
    </lineage>
</organism>
<dbReference type="RefSeq" id="WP_008349889.1">
    <property type="nucleotide sequence ID" value="NZ_JFHD01000005.1"/>
</dbReference>
<name>A0A656QPI3_9BURK</name>